<comment type="caution">
    <text evidence="2">The sequence shown here is derived from an EMBL/GenBank/DDBJ whole genome shotgun (WGS) entry which is preliminary data.</text>
</comment>
<dbReference type="CDD" id="cd00024">
    <property type="entry name" value="CD_CSD"/>
    <property type="match status" value="1"/>
</dbReference>
<dbReference type="InterPro" id="IPR036397">
    <property type="entry name" value="RNaseH_sf"/>
</dbReference>
<dbReference type="InterPro" id="IPR023780">
    <property type="entry name" value="Chromo_domain"/>
</dbReference>
<dbReference type="Gene3D" id="2.40.50.40">
    <property type="match status" value="1"/>
</dbReference>
<dbReference type="Pfam" id="PF00385">
    <property type="entry name" value="Chromo"/>
    <property type="match status" value="1"/>
</dbReference>
<dbReference type="Proteomes" id="UP000018958">
    <property type="component" value="Unassembled WGS sequence"/>
</dbReference>
<gene>
    <name evidence="2" type="ORF">F441_22959</name>
</gene>
<feature type="non-terminal residue" evidence="2">
    <location>
        <position position="1"/>
    </location>
</feature>
<dbReference type="InterPro" id="IPR012337">
    <property type="entry name" value="RNaseH-like_sf"/>
</dbReference>
<dbReference type="SUPFAM" id="SSF53098">
    <property type="entry name" value="Ribonuclease H-like"/>
    <property type="match status" value="1"/>
</dbReference>
<accession>W2VN68</accession>
<dbReference type="InterPro" id="IPR000953">
    <property type="entry name" value="Chromo/chromo_shadow_dom"/>
</dbReference>
<dbReference type="InterPro" id="IPR016197">
    <property type="entry name" value="Chromo-like_dom_sf"/>
</dbReference>
<protein>
    <recommendedName>
        <fullName evidence="1">Chromo domain-containing protein</fullName>
    </recommendedName>
</protein>
<proteinExistence type="predicted"/>
<dbReference type="InterPro" id="IPR052160">
    <property type="entry name" value="Gypsy_RT_Integrase-like"/>
</dbReference>
<name>W2VN68_PHYNI</name>
<dbReference type="PANTHER" id="PTHR47266">
    <property type="entry name" value="ENDONUCLEASE-RELATED"/>
    <property type="match status" value="1"/>
</dbReference>
<organism evidence="2 3">
    <name type="scientific">Phytophthora nicotianae CJ01A1</name>
    <dbReference type="NCBI Taxonomy" id="1317063"/>
    <lineage>
        <taxon>Eukaryota</taxon>
        <taxon>Sar</taxon>
        <taxon>Stramenopiles</taxon>
        <taxon>Oomycota</taxon>
        <taxon>Peronosporomycetes</taxon>
        <taxon>Peronosporales</taxon>
        <taxon>Peronosporaceae</taxon>
        <taxon>Phytophthora</taxon>
    </lineage>
</organism>
<evidence type="ECO:0000259" key="1">
    <source>
        <dbReference type="PROSITE" id="PS50013"/>
    </source>
</evidence>
<evidence type="ECO:0000313" key="2">
    <source>
        <dbReference type="EMBL" id="ETO99625.1"/>
    </source>
</evidence>
<dbReference type="GO" id="GO:0003676">
    <property type="term" value="F:nucleic acid binding"/>
    <property type="evidence" value="ECO:0007669"/>
    <property type="project" value="InterPro"/>
</dbReference>
<reference evidence="2 3" key="1">
    <citation type="submission" date="2013-11" db="EMBL/GenBank/DDBJ databases">
        <title>The Genome Sequence of Phytophthora parasitica CJ01A1.</title>
        <authorList>
            <consortium name="The Broad Institute Genomics Platform"/>
            <person name="Russ C."/>
            <person name="Tyler B."/>
            <person name="Panabieres F."/>
            <person name="Shan W."/>
            <person name="Tripathy S."/>
            <person name="Grunwald N."/>
            <person name="Machado M."/>
            <person name="Johnson C.S."/>
            <person name="Walker B."/>
            <person name="Young S.K."/>
            <person name="Zeng Q."/>
            <person name="Gargeya S."/>
            <person name="Fitzgerald M."/>
            <person name="Haas B."/>
            <person name="Abouelleil A."/>
            <person name="Allen A.W."/>
            <person name="Alvarado L."/>
            <person name="Arachchi H.M."/>
            <person name="Berlin A.M."/>
            <person name="Chapman S.B."/>
            <person name="Gainer-Dewar J."/>
            <person name="Goldberg J."/>
            <person name="Griggs A."/>
            <person name="Gujja S."/>
            <person name="Hansen M."/>
            <person name="Howarth C."/>
            <person name="Imamovic A."/>
            <person name="Ireland A."/>
            <person name="Larimer J."/>
            <person name="McCowan C."/>
            <person name="Murphy C."/>
            <person name="Pearson M."/>
            <person name="Poon T.W."/>
            <person name="Priest M."/>
            <person name="Roberts A."/>
            <person name="Saif S."/>
            <person name="Shea T."/>
            <person name="Sisk P."/>
            <person name="Sykes S."/>
            <person name="Wortman J."/>
            <person name="Nusbaum C."/>
            <person name="Birren B."/>
        </authorList>
    </citation>
    <scope>NUCLEOTIDE SEQUENCE [LARGE SCALE GENOMIC DNA]</scope>
    <source>
        <strain evidence="2 3">CJ01A1</strain>
    </source>
</reference>
<evidence type="ECO:0000313" key="3">
    <source>
        <dbReference type="Proteomes" id="UP000018958"/>
    </source>
</evidence>
<dbReference type="PROSITE" id="PS50013">
    <property type="entry name" value="CHROMO_2"/>
    <property type="match status" value="1"/>
</dbReference>
<dbReference type="SUPFAM" id="SSF54160">
    <property type="entry name" value="Chromo domain-like"/>
    <property type="match status" value="1"/>
</dbReference>
<dbReference type="EMBL" id="ANIX01005307">
    <property type="protein sequence ID" value="ETO99625.1"/>
    <property type="molecule type" value="Genomic_DNA"/>
</dbReference>
<feature type="domain" description="Chromo" evidence="1">
    <location>
        <begin position="212"/>
        <end position="268"/>
    </location>
</feature>
<dbReference type="AlphaFoldDB" id="W2VN68"/>
<dbReference type="OrthoDB" id="5554229at2759"/>
<dbReference type="Gene3D" id="3.30.420.10">
    <property type="entry name" value="Ribonuclease H-like superfamily/Ribonuclease H"/>
    <property type="match status" value="1"/>
</dbReference>
<sequence length="268" mass="31046">QHVFKSIGTTLSMMVTHRAQGDGQTERMNWTLEEYLRCFVSPRQDDWDIHLANAEFAVKSTVNYSTKLAPFKADLWYIQLNPLQLAAEQFDTVVKSRRGAEFHEHQAAILLRCRETLAFECVLEHQTLGVREYLSTKHLDPKHTGLPASTKFGPKWIGPYSVERKIHNHELNNQAGNRLHPVFNTGSLKLYNEPTRLSRPNEVVLANGSIGQIVKRLVKKRTCKRRTQFLVEWVGEEKQTWEPVENLSQVPNLNSEFETAMRKKRKKR</sequence>